<dbReference type="AlphaFoldDB" id="A8ZYP1"/>
<evidence type="ECO:0000313" key="8">
    <source>
        <dbReference type="Proteomes" id="UP000008561"/>
    </source>
</evidence>
<keyword evidence="8" id="KW-1185">Reference proteome</keyword>
<feature type="transmembrane region" description="Helical" evidence="5">
    <location>
        <begin position="40"/>
        <end position="59"/>
    </location>
</feature>
<keyword evidence="2 5" id="KW-0812">Transmembrane</keyword>
<evidence type="ECO:0000256" key="4">
    <source>
        <dbReference type="ARBA" id="ARBA00023136"/>
    </source>
</evidence>
<dbReference type="RefSeq" id="WP_012174763.1">
    <property type="nucleotide sequence ID" value="NC_009943.1"/>
</dbReference>
<name>A8ZYP1_DESOH</name>
<dbReference type="EMBL" id="CP000859">
    <property type="protein sequence ID" value="ABW67146.1"/>
    <property type="molecule type" value="Genomic_DNA"/>
</dbReference>
<reference evidence="7 8" key="1">
    <citation type="submission" date="2007-10" db="EMBL/GenBank/DDBJ databases">
        <title>Complete sequence of Desulfococcus oleovorans Hxd3.</title>
        <authorList>
            <consortium name="US DOE Joint Genome Institute"/>
            <person name="Copeland A."/>
            <person name="Lucas S."/>
            <person name="Lapidus A."/>
            <person name="Barry K."/>
            <person name="Glavina del Rio T."/>
            <person name="Dalin E."/>
            <person name="Tice H."/>
            <person name="Pitluck S."/>
            <person name="Kiss H."/>
            <person name="Brettin T."/>
            <person name="Bruce D."/>
            <person name="Detter J.C."/>
            <person name="Han C."/>
            <person name="Schmutz J."/>
            <person name="Larimer F."/>
            <person name="Land M."/>
            <person name="Hauser L."/>
            <person name="Kyrpides N."/>
            <person name="Kim E."/>
            <person name="Wawrik B."/>
            <person name="Richardson P."/>
        </authorList>
    </citation>
    <scope>NUCLEOTIDE SEQUENCE [LARGE SCALE GENOMIC DNA]</scope>
    <source>
        <strain evidence="8">DSM 6200 / JCM 39069 / Hxd3</strain>
    </source>
</reference>
<feature type="domain" description="Yip1" evidence="6">
    <location>
        <begin position="18"/>
        <end position="167"/>
    </location>
</feature>
<dbReference type="KEGG" id="dol:Dole_1342"/>
<dbReference type="Proteomes" id="UP000008561">
    <property type="component" value="Chromosome"/>
</dbReference>
<proteinExistence type="predicted"/>
<evidence type="ECO:0000256" key="2">
    <source>
        <dbReference type="ARBA" id="ARBA00022692"/>
    </source>
</evidence>
<feature type="transmembrane region" description="Helical" evidence="5">
    <location>
        <begin position="71"/>
        <end position="94"/>
    </location>
</feature>
<accession>A8ZYP1</accession>
<organism evidence="7 8">
    <name type="scientific">Desulfosudis oleivorans (strain DSM 6200 / JCM 39069 / Hxd3)</name>
    <name type="common">Desulfococcus oleovorans</name>
    <dbReference type="NCBI Taxonomy" id="96561"/>
    <lineage>
        <taxon>Bacteria</taxon>
        <taxon>Pseudomonadati</taxon>
        <taxon>Thermodesulfobacteriota</taxon>
        <taxon>Desulfobacteria</taxon>
        <taxon>Desulfobacterales</taxon>
        <taxon>Desulfosudaceae</taxon>
        <taxon>Desulfosudis</taxon>
    </lineage>
</organism>
<evidence type="ECO:0000256" key="3">
    <source>
        <dbReference type="ARBA" id="ARBA00022989"/>
    </source>
</evidence>
<comment type="subcellular location">
    <subcellularLocation>
        <location evidence="1">Membrane</location>
        <topology evidence="1">Multi-pass membrane protein</topology>
    </subcellularLocation>
</comment>
<sequence length="172" mass="18960">MTGTTTPFPGYYMTISGQLLRQPKQFFEQFRDSGASPRQAGIFLVTSGLLFVAATILVLRPARPVPVASILFANAVGMALFAGLAGYIVMGMTLGRRVSLARLLSVYAFAFGVTLLFAWIPYSVWLIEPWKWWLVFTGLTLGCGFRTWEALLVMVLSVALIIGFFYSLMAVL</sequence>
<dbReference type="InterPro" id="IPR006977">
    <property type="entry name" value="Yip1_dom"/>
</dbReference>
<gene>
    <name evidence="7" type="ordered locus">Dole_1342</name>
</gene>
<dbReference type="OrthoDB" id="5457334at2"/>
<evidence type="ECO:0000313" key="7">
    <source>
        <dbReference type="EMBL" id="ABW67146.1"/>
    </source>
</evidence>
<keyword evidence="3 5" id="KW-1133">Transmembrane helix</keyword>
<dbReference type="HOGENOM" id="CLU_126456_0_0_7"/>
<feature type="transmembrane region" description="Helical" evidence="5">
    <location>
        <begin position="147"/>
        <end position="168"/>
    </location>
</feature>
<evidence type="ECO:0000259" key="6">
    <source>
        <dbReference type="Pfam" id="PF04893"/>
    </source>
</evidence>
<dbReference type="GO" id="GO:0016020">
    <property type="term" value="C:membrane"/>
    <property type="evidence" value="ECO:0007669"/>
    <property type="project" value="UniProtKB-SubCell"/>
</dbReference>
<keyword evidence="4 5" id="KW-0472">Membrane</keyword>
<dbReference type="Pfam" id="PF04893">
    <property type="entry name" value="Yip1"/>
    <property type="match status" value="1"/>
</dbReference>
<feature type="transmembrane region" description="Helical" evidence="5">
    <location>
        <begin position="106"/>
        <end position="127"/>
    </location>
</feature>
<dbReference type="eggNOG" id="ENOG5032Y94">
    <property type="taxonomic scope" value="Bacteria"/>
</dbReference>
<dbReference type="STRING" id="96561.Dole_1342"/>
<protein>
    <recommendedName>
        <fullName evidence="6">Yip1 domain-containing protein</fullName>
    </recommendedName>
</protein>
<evidence type="ECO:0000256" key="1">
    <source>
        <dbReference type="ARBA" id="ARBA00004141"/>
    </source>
</evidence>
<evidence type="ECO:0000256" key="5">
    <source>
        <dbReference type="SAM" id="Phobius"/>
    </source>
</evidence>